<dbReference type="NCBIfam" id="TIGR01764">
    <property type="entry name" value="excise"/>
    <property type="match status" value="1"/>
</dbReference>
<keyword evidence="3" id="KW-1185">Reference proteome</keyword>
<gene>
    <name evidence="2" type="ORF">GCM10022267_04110</name>
</gene>
<feature type="domain" description="Helix-turn-helix" evidence="1">
    <location>
        <begin position="9"/>
        <end position="52"/>
    </location>
</feature>
<accession>A0ABP6ZXE1</accession>
<protein>
    <recommendedName>
        <fullName evidence="1">Helix-turn-helix domain-containing protein</fullName>
    </recommendedName>
</protein>
<dbReference type="InterPro" id="IPR041657">
    <property type="entry name" value="HTH_17"/>
</dbReference>
<dbReference type="EMBL" id="BAABBE010000001">
    <property type="protein sequence ID" value="GAA3621085.1"/>
    <property type="molecule type" value="Genomic_DNA"/>
</dbReference>
<organism evidence="2 3">
    <name type="scientific">Lentzea roselyniae</name>
    <dbReference type="NCBI Taxonomy" id="531940"/>
    <lineage>
        <taxon>Bacteria</taxon>
        <taxon>Bacillati</taxon>
        <taxon>Actinomycetota</taxon>
        <taxon>Actinomycetes</taxon>
        <taxon>Pseudonocardiales</taxon>
        <taxon>Pseudonocardiaceae</taxon>
        <taxon>Lentzea</taxon>
    </lineage>
</organism>
<evidence type="ECO:0000259" key="1">
    <source>
        <dbReference type="Pfam" id="PF12728"/>
    </source>
</evidence>
<evidence type="ECO:0000313" key="3">
    <source>
        <dbReference type="Proteomes" id="UP001500711"/>
    </source>
</evidence>
<dbReference type="RefSeq" id="WP_112232816.1">
    <property type="nucleotide sequence ID" value="NZ_BAABBE010000001.1"/>
</dbReference>
<dbReference type="Proteomes" id="UP001500711">
    <property type="component" value="Unassembled WGS sequence"/>
</dbReference>
<dbReference type="InterPro" id="IPR009061">
    <property type="entry name" value="DNA-bd_dom_put_sf"/>
</dbReference>
<name>A0ABP6ZXE1_9PSEU</name>
<dbReference type="Pfam" id="PF12728">
    <property type="entry name" value="HTH_17"/>
    <property type="match status" value="1"/>
</dbReference>
<comment type="caution">
    <text evidence="2">The sequence shown here is derived from an EMBL/GenBank/DDBJ whole genome shotgun (WGS) entry which is preliminary data.</text>
</comment>
<reference evidence="3" key="1">
    <citation type="journal article" date="2019" name="Int. J. Syst. Evol. Microbiol.">
        <title>The Global Catalogue of Microorganisms (GCM) 10K type strain sequencing project: providing services to taxonomists for standard genome sequencing and annotation.</title>
        <authorList>
            <consortium name="The Broad Institute Genomics Platform"/>
            <consortium name="The Broad Institute Genome Sequencing Center for Infectious Disease"/>
            <person name="Wu L."/>
            <person name="Ma J."/>
        </authorList>
    </citation>
    <scope>NUCLEOTIDE SEQUENCE [LARGE SCALE GENOMIC DNA]</scope>
    <source>
        <strain evidence="3">JCM 17494</strain>
    </source>
</reference>
<dbReference type="SUPFAM" id="SSF46955">
    <property type="entry name" value="Putative DNA-binding domain"/>
    <property type="match status" value="1"/>
</dbReference>
<dbReference type="InterPro" id="IPR010093">
    <property type="entry name" value="SinI_DNA-bd"/>
</dbReference>
<proteinExistence type="predicted"/>
<sequence>MQNEGTRFFRVKAVAERYDVSVHTIYRAIKAGQLDAYKIGGAIRVPEQSLRVFDEACAEAGFQAFVVGDEQPEAADRAENATAEEVAAR</sequence>
<evidence type="ECO:0000313" key="2">
    <source>
        <dbReference type="EMBL" id="GAA3621085.1"/>
    </source>
</evidence>